<name>D8SHN9_SELML</name>
<dbReference type="AlphaFoldDB" id="D8SHN9"/>
<reference evidence="2 3" key="1">
    <citation type="journal article" date="2011" name="Science">
        <title>The Selaginella genome identifies genetic changes associated with the evolution of vascular plants.</title>
        <authorList>
            <person name="Banks J.A."/>
            <person name="Nishiyama T."/>
            <person name="Hasebe M."/>
            <person name="Bowman J.L."/>
            <person name="Gribskov M."/>
            <person name="dePamphilis C."/>
            <person name="Albert V.A."/>
            <person name="Aono N."/>
            <person name="Aoyama T."/>
            <person name="Ambrose B.A."/>
            <person name="Ashton N.W."/>
            <person name="Axtell M.J."/>
            <person name="Barker E."/>
            <person name="Barker M.S."/>
            <person name="Bennetzen J.L."/>
            <person name="Bonawitz N.D."/>
            <person name="Chapple C."/>
            <person name="Cheng C."/>
            <person name="Correa L.G."/>
            <person name="Dacre M."/>
            <person name="DeBarry J."/>
            <person name="Dreyer I."/>
            <person name="Elias M."/>
            <person name="Engstrom E.M."/>
            <person name="Estelle M."/>
            <person name="Feng L."/>
            <person name="Finet C."/>
            <person name="Floyd S.K."/>
            <person name="Frommer W.B."/>
            <person name="Fujita T."/>
            <person name="Gramzow L."/>
            <person name="Gutensohn M."/>
            <person name="Harholt J."/>
            <person name="Hattori M."/>
            <person name="Heyl A."/>
            <person name="Hirai T."/>
            <person name="Hiwatashi Y."/>
            <person name="Ishikawa M."/>
            <person name="Iwata M."/>
            <person name="Karol K.G."/>
            <person name="Koehler B."/>
            <person name="Kolukisaoglu U."/>
            <person name="Kubo M."/>
            <person name="Kurata T."/>
            <person name="Lalonde S."/>
            <person name="Li K."/>
            <person name="Li Y."/>
            <person name="Litt A."/>
            <person name="Lyons E."/>
            <person name="Manning G."/>
            <person name="Maruyama T."/>
            <person name="Michael T.P."/>
            <person name="Mikami K."/>
            <person name="Miyazaki S."/>
            <person name="Morinaga S."/>
            <person name="Murata T."/>
            <person name="Mueller-Roeber B."/>
            <person name="Nelson D.R."/>
            <person name="Obara M."/>
            <person name="Oguri Y."/>
            <person name="Olmstead R.G."/>
            <person name="Onodera N."/>
            <person name="Petersen B.L."/>
            <person name="Pils B."/>
            <person name="Prigge M."/>
            <person name="Rensing S.A."/>
            <person name="Riano-Pachon D.M."/>
            <person name="Roberts A.W."/>
            <person name="Sato Y."/>
            <person name="Scheller H.V."/>
            <person name="Schulz B."/>
            <person name="Schulz C."/>
            <person name="Shakirov E.V."/>
            <person name="Shibagaki N."/>
            <person name="Shinohara N."/>
            <person name="Shippen D.E."/>
            <person name="Soerensen I."/>
            <person name="Sotooka R."/>
            <person name="Sugimoto N."/>
            <person name="Sugita M."/>
            <person name="Sumikawa N."/>
            <person name="Tanurdzic M."/>
            <person name="Theissen G."/>
            <person name="Ulvskov P."/>
            <person name="Wakazuki S."/>
            <person name="Weng J.K."/>
            <person name="Willats W.W."/>
            <person name="Wipf D."/>
            <person name="Wolf P.G."/>
            <person name="Yang L."/>
            <person name="Zimmer A.D."/>
            <person name="Zhu Q."/>
            <person name="Mitros T."/>
            <person name="Hellsten U."/>
            <person name="Loque D."/>
            <person name="Otillar R."/>
            <person name="Salamov A."/>
            <person name="Schmutz J."/>
            <person name="Shapiro H."/>
            <person name="Lindquist E."/>
            <person name="Lucas S."/>
            <person name="Rokhsar D."/>
            <person name="Grigoriev I.V."/>
        </authorList>
    </citation>
    <scope>NUCLEOTIDE SEQUENCE [LARGE SCALE GENOMIC DNA]</scope>
</reference>
<evidence type="ECO:0000256" key="1">
    <source>
        <dbReference type="SAM" id="MobiDB-lite"/>
    </source>
</evidence>
<evidence type="ECO:0000313" key="2">
    <source>
        <dbReference type="EMBL" id="EFJ16034.1"/>
    </source>
</evidence>
<sequence>MEVDARQLHSALRGRYTDFSRGWHEAVPWPELLDSCPSFCCLGRPSVALITGMLRRCFKYKDLVLAGSLGSGKSHLLAMAVCEHYQSGLQETHRIVALLFHDEVPTSPPAALELVIRALLLAYADDEGRMRVILDLRCWRDVGLFLTSNRPILVVDRWEEIELGNGEVHRRMVELLWMTTFLKCVNCSGSQARRMFNDPTEFYNVFSPDETLQYLGKWLDVKRIDEELLRRVMCLTGGLPLFVWYFVESIMQANNKGSSSSSSSSSGSHWRAAVRGFMQKEWVAKMRTTIGSCEDTSRFAQFVSFGLQANTGHCSDIDIRFLVRDSKWVLHPVSDYARDIYWTCLQRRNLLHKCEPVFCNAVYDSLRDVHGNTDRLEWLLKKLIIGAFEDTPIFPQRLTRSRQYQPLELFWDKIDGRVSGVKAYAPEADTSLPLVDFVVKKGRSREPGEEITLGRISAGSYAYGSDDLVHRLPGDNIWTSAAAKACKWKFVWILLPWQIQGFTPRTHSFLGGVMEEIAVGLDDVAKHLRGTSHDPVSNVIDDYIAATSVGPDVQLWDAFSPRQVSQGSYCPLMFSHHCQSNPSAAQVHGEQESEANVEDNPGSEGDGHWQCVALAAQEDPQGSDHGLEEQIREEKFQESC</sequence>
<dbReference type="HOGENOM" id="CLU_493828_0_0_1"/>
<dbReference type="KEGG" id="smo:SELMODRAFT_422200"/>
<dbReference type="Proteomes" id="UP000001514">
    <property type="component" value="Unassembled WGS sequence"/>
</dbReference>
<accession>D8SHN9</accession>
<feature type="compositionally biased region" description="Basic and acidic residues" evidence="1">
    <location>
        <begin position="625"/>
        <end position="640"/>
    </location>
</feature>
<dbReference type="InParanoid" id="D8SHN9"/>
<proteinExistence type="predicted"/>
<evidence type="ECO:0000313" key="3">
    <source>
        <dbReference type="Proteomes" id="UP000001514"/>
    </source>
</evidence>
<feature type="region of interest" description="Disordered" evidence="1">
    <location>
        <begin position="581"/>
        <end position="640"/>
    </location>
</feature>
<organism evidence="3">
    <name type="scientific">Selaginella moellendorffii</name>
    <name type="common">Spikemoss</name>
    <dbReference type="NCBI Taxonomy" id="88036"/>
    <lineage>
        <taxon>Eukaryota</taxon>
        <taxon>Viridiplantae</taxon>
        <taxon>Streptophyta</taxon>
        <taxon>Embryophyta</taxon>
        <taxon>Tracheophyta</taxon>
        <taxon>Lycopodiopsida</taxon>
        <taxon>Selaginellales</taxon>
        <taxon>Selaginellaceae</taxon>
        <taxon>Selaginella</taxon>
    </lineage>
</organism>
<dbReference type="Gramene" id="EFJ16034">
    <property type="protein sequence ID" value="EFJ16034"/>
    <property type="gene ID" value="SELMODRAFT_422200"/>
</dbReference>
<keyword evidence="3" id="KW-1185">Reference proteome</keyword>
<protein>
    <submittedName>
        <fullName evidence="2">Uncharacterized protein</fullName>
    </submittedName>
</protein>
<gene>
    <name evidence="2" type="ORF">SELMODRAFT_422200</name>
</gene>
<dbReference type="EMBL" id="GL377620">
    <property type="protein sequence ID" value="EFJ16034.1"/>
    <property type="molecule type" value="Genomic_DNA"/>
</dbReference>